<keyword evidence="3" id="KW-0251">Elongation factor</keyword>
<dbReference type="AlphaFoldDB" id="A0A6B2L376"/>
<dbReference type="Pfam" id="PF03144">
    <property type="entry name" value="GTP_EFTU_D2"/>
    <property type="match status" value="1"/>
</dbReference>
<dbReference type="Gene3D" id="2.40.30.10">
    <property type="entry name" value="Translation factors"/>
    <property type="match status" value="2"/>
</dbReference>
<dbReference type="PRINTS" id="PR00315">
    <property type="entry name" value="ELONGATNFCT"/>
</dbReference>
<dbReference type="InterPro" id="IPR009000">
    <property type="entry name" value="Transl_B-barrel_sf"/>
</dbReference>
<dbReference type="GO" id="GO:0003924">
    <property type="term" value="F:GTPase activity"/>
    <property type="evidence" value="ECO:0007669"/>
    <property type="project" value="InterPro"/>
</dbReference>
<protein>
    <recommendedName>
        <fullName evidence="7">Tr-type G domain-containing protein</fullName>
    </recommendedName>
</protein>
<proteinExistence type="inferred from homology"/>
<dbReference type="Gene3D" id="3.40.50.300">
    <property type="entry name" value="P-loop containing nucleotide triphosphate hydrolases"/>
    <property type="match status" value="1"/>
</dbReference>
<dbReference type="InterPro" id="IPR050100">
    <property type="entry name" value="TRAFAC_GTPase_members"/>
</dbReference>
<dbReference type="FunFam" id="2.40.30.10:FF:000005">
    <property type="entry name" value="Elongation factor 1-alpha"/>
    <property type="match status" value="1"/>
</dbReference>
<dbReference type="InterPro" id="IPR027417">
    <property type="entry name" value="P-loop_NTPase"/>
</dbReference>
<dbReference type="Pfam" id="PF00009">
    <property type="entry name" value="GTP_EFTU"/>
    <property type="match status" value="1"/>
</dbReference>
<dbReference type="InterPro" id="IPR004161">
    <property type="entry name" value="EFTu-like_2"/>
</dbReference>
<feature type="domain" description="Tr-type G" evidence="7">
    <location>
        <begin position="1"/>
        <end position="234"/>
    </location>
</feature>
<comment type="similarity">
    <text evidence="1">Belongs to the TRAFAC class translation factor GTPase superfamily. Classic translation factor GTPase family. EF-Tu/EF-1A subfamily.</text>
</comment>
<feature type="compositionally biased region" description="Gly residues" evidence="6">
    <location>
        <begin position="448"/>
        <end position="459"/>
    </location>
</feature>
<dbReference type="InterPro" id="IPR000795">
    <property type="entry name" value="T_Tr_GTP-bd_dom"/>
</dbReference>
<feature type="region of interest" description="Disordered" evidence="6">
    <location>
        <begin position="440"/>
        <end position="459"/>
    </location>
</feature>
<evidence type="ECO:0000256" key="6">
    <source>
        <dbReference type="SAM" id="MobiDB-lite"/>
    </source>
</evidence>
<evidence type="ECO:0000256" key="5">
    <source>
        <dbReference type="ARBA" id="ARBA00023134"/>
    </source>
</evidence>
<dbReference type="PROSITE" id="PS51722">
    <property type="entry name" value="G_TR_2"/>
    <property type="match status" value="1"/>
</dbReference>
<dbReference type="PANTHER" id="PTHR23115">
    <property type="entry name" value="TRANSLATION FACTOR"/>
    <property type="match status" value="1"/>
</dbReference>
<dbReference type="GO" id="GO:0003746">
    <property type="term" value="F:translation elongation factor activity"/>
    <property type="evidence" value="ECO:0007669"/>
    <property type="project" value="UniProtKB-KW"/>
</dbReference>
<organism evidence="8">
    <name type="scientific">Arcella intermedia</name>
    <dbReference type="NCBI Taxonomy" id="1963864"/>
    <lineage>
        <taxon>Eukaryota</taxon>
        <taxon>Amoebozoa</taxon>
        <taxon>Tubulinea</taxon>
        <taxon>Elardia</taxon>
        <taxon>Arcellinida</taxon>
        <taxon>Sphaerothecina</taxon>
        <taxon>Arcellidae</taxon>
        <taxon>Arcella</taxon>
    </lineage>
</organism>
<dbReference type="SUPFAM" id="SSF50465">
    <property type="entry name" value="EF-Tu/eEF-1alpha/eIF2-gamma C-terminal domain"/>
    <property type="match status" value="1"/>
</dbReference>
<dbReference type="GO" id="GO:0005525">
    <property type="term" value="F:GTP binding"/>
    <property type="evidence" value="ECO:0007669"/>
    <property type="project" value="UniProtKB-KW"/>
</dbReference>
<dbReference type="SUPFAM" id="SSF52540">
    <property type="entry name" value="P-loop containing nucleoside triphosphate hydrolases"/>
    <property type="match status" value="1"/>
</dbReference>
<accession>A0A6B2L376</accession>
<dbReference type="InterPro" id="IPR054696">
    <property type="entry name" value="GTP-eEF1A_C"/>
</dbReference>
<keyword evidence="2" id="KW-0547">Nucleotide-binding</keyword>
<evidence type="ECO:0000259" key="7">
    <source>
        <dbReference type="PROSITE" id="PS51722"/>
    </source>
</evidence>
<dbReference type="EMBL" id="GIBP01002514">
    <property type="protein sequence ID" value="NDV31483.1"/>
    <property type="molecule type" value="Transcribed_RNA"/>
</dbReference>
<evidence type="ECO:0000256" key="1">
    <source>
        <dbReference type="ARBA" id="ARBA00007249"/>
    </source>
</evidence>
<evidence type="ECO:0000256" key="2">
    <source>
        <dbReference type="ARBA" id="ARBA00022741"/>
    </source>
</evidence>
<evidence type="ECO:0000256" key="3">
    <source>
        <dbReference type="ARBA" id="ARBA00022768"/>
    </source>
</evidence>
<evidence type="ECO:0000256" key="4">
    <source>
        <dbReference type="ARBA" id="ARBA00022917"/>
    </source>
</evidence>
<keyword evidence="5" id="KW-0342">GTP-binding</keyword>
<dbReference type="InterPro" id="IPR009001">
    <property type="entry name" value="Transl_elong_EF1A/Init_IF2_C"/>
</dbReference>
<reference evidence="8" key="1">
    <citation type="journal article" date="2020" name="J. Eukaryot. Microbiol.">
        <title>De novo Sequencing, Assembly and Annotation of the Transcriptome for the Free-Living Testate Amoeba Arcella intermedia.</title>
        <authorList>
            <person name="Ribeiro G.M."/>
            <person name="Porfirio-Sousa A.L."/>
            <person name="Maurer-Alcala X.X."/>
            <person name="Katz L.A."/>
            <person name="Lahr D.J.G."/>
        </authorList>
    </citation>
    <scope>NUCLEOTIDE SEQUENCE</scope>
</reference>
<sequence length="459" mass="50030">MVIIGNVDAGKSTTTGHLITELGFIDDHVIRAYEEAARKIGKLSFKFAWVMDKLKNEREMGLTIEVGFWNIATSKFNVDILDSPGHRNFVKNMAAGASMADAAVLVVSAAPQEFEAGIMKGGMTREESIIAYSCGVRQFIVAVNKMDTVGYSEQRFKEVSTEIINILKKYGIAQEKIAAIPVSGYVGDNLICVSKVPELGWWQGWPMKTASGAVIEAKTLVEAIDLIIPPVRSTNIPLRMPIQKAFQLKGVGTLAIGRVATGTIKPGDHIKIDVLSTTSEKLTVGTIETNNTNRDEVGPGELVAVQVKGVSAKLLRRGMVISHLNAYPAARVVRFTAQMAIMQHPGELKVGYTPYFHCHTDSFPGKWVEIVHTIDKRTNGVKEKNPRCVKQGEMALVVIEPVIPVVLETFSEFPPLGRFVMRDAFTVGFGIIKAVEKQTVAPPKHPAGRGGRGVGRGRK</sequence>
<name>A0A6B2L376_9EUKA</name>
<dbReference type="Pfam" id="PF22594">
    <property type="entry name" value="GTP-eEF1A_C"/>
    <property type="match status" value="1"/>
</dbReference>
<dbReference type="SUPFAM" id="SSF50447">
    <property type="entry name" value="Translation proteins"/>
    <property type="match status" value="1"/>
</dbReference>
<keyword evidence="4" id="KW-0648">Protein biosynthesis</keyword>
<evidence type="ECO:0000313" key="8">
    <source>
        <dbReference type="EMBL" id="NDV31483.1"/>
    </source>
</evidence>